<dbReference type="Proteomes" id="UP000501926">
    <property type="component" value="Chromosome"/>
</dbReference>
<reference evidence="1 2" key="1">
    <citation type="submission" date="2020-02" db="EMBL/GenBank/DDBJ databases">
        <title>Newly sequenced genome of strain CSTR1 showed variability in Candidatus Kuenenia stuttgartiensis genomes.</title>
        <authorList>
            <person name="Ding C."/>
            <person name="Adrian L."/>
        </authorList>
    </citation>
    <scope>NUCLEOTIDE SEQUENCE [LARGE SCALE GENOMIC DNA]</scope>
    <source>
        <strain evidence="1 2">CSTR1</strain>
    </source>
</reference>
<proteinExistence type="predicted"/>
<evidence type="ECO:0000313" key="2">
    <source>
        <dbReference type="Proteomes" id="UP000501926"/>
    </source>
</evidence>
<gene>
    <name evidence="1" type="ORF">KsCSTR_35520</name>
</gene>
<dbReference type="AlphaFoldDB" id="A0A6G7GTZ8"/>
<dbReference type="EMBL" id="CP049055">
    <property type="protein sequence ID" value="QII12931.1"/>
    <property type="molecule type" value="Genomic_DNA"/>
</dbReference>
<sequence>MVLFCDYILNTSNRHWNKKRNFTAQYDGYNVIDRDSRLARNLEEIC</sequence>
<accession>A0A6G7GTZ8</accession>
<organism evidence="1 2">
    <name type="scientific">Kuenenia stuttgartiensis</name>
    <dbReference type="NCBI Taxonomy" id="174633"/>
    <lineage>
        <taxon>Bacteria</taxon>
        <taxon>Pseudomonadati</taxon>
        <taxon>Planctomycetota</taxon>
        <taxon>Candidatus Brocadiia</taxon>
        <taxon>Candidatus Brocadiales</taxon>
        <taxon>Candidatus Brocadiaceae</taxon>
        <taxon>Candidatus Kuenenia</taxon>
    </lineage>
</organism>
<evidence type="ECO:0000313" key="1">
    <source>
        <dbReference type="EMBL" id="QII12931.1"/>
    </source>
</evidence>
<protein>
    <submittedName>
        <fullName evidence="1">Uncharacterized protein</fullName>
    </submittedName>
</protein>
<name>A0A6G7GTZ8_KUEST</name>